<feature type="domain" description="Protein kinase" evidence="9">
    <location>
        <begin position="12"/>
        <end position="274"/>
    </location>
</feature>
<dbReference type="PANTHER" id="PTHR43289:SF6">
    <property type="entry name" value="SERINE_THREONINE-PROTEIN KINASE NEKL-3"/>
    <property type="match status" value="1"/>
</dbReference>
<keyword evidence="5 10" id="KW-0418">Kinase</keyword>
<dbReference type="InterPro" id="IPR006597">
    <property type="entry name" value="Sel1-like"/>
</dbReference>
<dbReference type="Gene3D" id="1.10.510.10">
    <property type="entry name" value="Transferase(Phosphotransferase) domain 1"/>
    <property type="match status" value="1"/>
</dbReference>
<name>A7IE03_XANP2</name>
<evidence type="ECO:0000256" key="8">
    <source>
        <dbReference type="SAM" id="MobiDB-lite"/>
    </source>
</evidence>
<dbReference type="EC" id="2.7.11.1" evidence="1"/>
<dbReference type="eggNOG" id="COG0790">
    <property type="taxonomic scope" value="Bacteria"/>
</dbReference>
<dbReference type="Pfam" id="PF08238">
    <property type="entry name" value="Sel1"/>
    <property type="match status" value="3"/>
</dbReference>
<dbReference type="InterPro" id="IPR011990">
    <property type="entry name" value="TPR-like_helical_dom_sf"/>
</dbReference>
<keyword evidence="11" id="KW-1185">Reference proteome</keyword>
<keyword evidence="3" id="KW-0808">Transferase</keyword>
<dbReference type="PANTHER" id="PTHR43289">
    <property type="entry name" value="MITOGEN-ACTIVATED PROTEIN KINASE KINASE KINASE 20-RELATED"/>
    <property type="match status" value="1"/>
</dbReference>
<feature type="region of interest" description="Disordered" evidence="8">
    <location>
        <begin position="356"/>
        <end position="391"/>
    </location>
</feature>
<dbReference type="KEGG" id="xau:Xaut_0995"/>
<dbReference type="eggNOG" id="COG0515">
    <property type="taxonomic scope" value="Bacteria"/>
</dbReference>
<feature type="binding site" evidence="7">
    <location>
        <position position="41"/>
    </location>
    <ligand>
        <name>ATP</name>
        <dbReference type="ChEBI" id="CHEBI:30616"/>
    </ligand>
</feature>
<keyword evidence="2" id="KW-0723">Serine/threonine-protein kinase</keyword>
<evidence type="ECO:0000313" key="11">
    <source>
        <dbReference type="Proteomes" id="UP000002417"/>
    </source>
</evidence>
<dbReference type="AlphaFoldDB" id="A7IE03"/>
<evidence type="ECO:0000256" key="4">
    <source>
        <dbReference type="ARBA" id="ARBA00022741"/>
    </source>
</evidence>
<organism evidence="10 11">
    <name type="scientific">Xanthobacter autotrophicus (strain ATCC BAA-1158 / Py2)</name>
    <dbReference type="NCBI Taxonomy" id="78245"/>
    <lineage>
        <taxon>Bacteria</taxon>
        <taxon>Pseudomonadati</taxon>
        <taxon>Pseudomonadota</taxon>
        <taxon>Alphaproteobacteria</taxon>
        <taxon>Hyphomicrobiales</taxon>
        <taxon>Xanthobacteraceae</taxon>
        <taxon>Xanthobacter</taxon>
    </lineage>
</organism>
<dbReference type="CDD" id="cd14014">
    <property type="entry name" value="STKc_PknB_like"/>
    <property type="match status" value="1"/>
</dbReference>
<keyword evidence="4 7" id="KW-0547">Nucleotide-binding</keyword>
<dbReference type="SMART" id="SM00220">
    <property type="entry name" value="S_TKc"/>
    <property type="match status" value="1"/>
</dbReference>
<protein>
    <recommendedName>
        <fullName evidence="1">non-specific serine/threonine protein kinase</fullName>
        <ecNumber evidence="1">2.7.11.1</ecNumber>
    </recommendedName>
</protein>
<evidence type="ECO:0000259" key="9">
    <source>
        <dbReference type="PROSITE" id="PS50011"/>
    </source>
</evidence>
<dbReference type="InterPro" id="IPR000719">
    <property type="entry name" value="Prot_kinase_dom"/>
</dbReference>
<dbReference type="PhylomeDB" id="A7IE03"/>
<dbReference type="GO" id="GO:0005524">
    <property type="term" value="F:ATP binding"/>
    <property type="evidence" value="ECO:0007669"/>
    <property type="project" value="UniProtKB-UniRule"/>
</dbReference>
<dbReference type="Proteomes" id="UP000002417">
    <property type="component" value="Chromosome"/>
</dbReference>
<dbReference type="PROSITE" id="PS50011">
    <property type="entry name" value="PROTEIN_KINASE_DOM"/>
    <property type="match status" value="1"/>
</dbReference>
<evidence type="ECO:0000256" key="1">
    <source>
        <dbReference type="ARBA" id="ARBA00012513"/>
    </source>
</evidence>
<gene>
    <name evidence="10" type="ordered locus">Xaut_0995</name>
</gene>
<dbReference type="PROSITE" id="PS00108">
    <property type="entry name" value="PROTEIN_KINASE_ST"/>
    <property type="match status" value="1"/>
</dbReference>
<dbReference type="STRING" id="78245.Xaut_0995"/>
<accession>A7IE03</accession>
<sequence>MTTATTERIGHYEITALLGSGGNGRVHAARDTMLGREVAIKSLRPELMNDASFLDRFRAEASSLARLNHPNIATLYALQPEGSNLYMIMELVRGRTLESVLQQRGGPLPVQECLAIVAQVADGLAYAHSMGVIHRDIKPSNLMITDDGRVKIMDFGIARVAGSQRLTRDGSIIGTLAYIAPEQLRGSPGDERSDLYSLAIVVYEMLSGAPPFAADTDYDLIQAHVNTKPQRLIPKVPGLSVKAEGAILQALAKKPEQRFPTVRAFSDALGATSLRAEATGVIQNYTRLISNTSGGASNTIAPHPLPAPGPIGRLRTALDAAWRRFKAMPIELRGLAVGGVAAIAVAGVVVAESFRGPTPVTAPRTDTARGAAERRGPTGNAATGNAATGATASNTARIENMYFDRNTRPSATAATTTTEARVATAPPAMTSAELRTAMSEAMERRDYGRAYELASRLAETGNAEALYTLGFLLEKGEGVGQSFVSAAYKYRQAAEKDLAKAQWRLGNLYYTGKGFGAPDYKEARAWYLKAAQQGIAEAQYNLGVIFENGQGIDPDRNAARYWYDLAAAQGYARARQALEALGGPAK</sequence>
<dbReference type="InterPro" id="IPR017441">
    <property type="entry name" value="Protein_kinase_ATP_BS"/>
</dbReference>
<dbReference type="SUPFAM" id="SSF81901">
    <property type="entry name" value="HCP-like"/>
    <property type="match status" value="1"/>
</dbReference>
<evidence type="ECO:0000256" key="7">
    <source>
        <dbReference type="PROSITE-ProRule" id="PRU10141"/>
    </source>
</evidence>
<evidence type="ECO:0000256" key="5">
    <source>
        <dbReference type="ARBA" id="ARBA00022777"/>
    </source>
</evidence>
<dbReference type="SMART" id="SM00671">
    <property type="entry name" value="SEL1"/>
    <property type="match status" value="3"/>
</dbReference>
<dbReference type="EMBL" id="CP000781">
    <property type="protein sequence ID" value="ABS66246.1"/>
    <property type="molecule type" value="Genomic_DNA"/>
</dbReference>
<dbReference type="HOGENOM" id="CLU_465351_0_0_5"/>
<dbReference type="InterPro" id="IPR011009">
    <property type="entry name" value="Kinase-like_dom_sf"/>
</dbReference>
<dbReference type="FunFam" id="1.10.510.10:FF:000021">
    <property type="entry name" value="Serine/threonine protein kinase"/>
    <property type="match status" value="1"/>
</dbReference>
<proteinExistence type="predicted"/>
<evidence type="ECO:0000256" key="6">
    <source>
        <dbReference type="ARBA" id="ARBA00022840"/>
    </source>
</evidence>
<dbReference type="InterPro" id="IPR008271">
    <property type="entry name" value="Ser/Thr_kinase_AS"/>
</dbReference>
<dbReference type="SUPFAM" id="SSF56112">
    <property type="entry name" value="Protein kinase-like (PK-like)"/>
    <property type="match status" value="1"/>
</dbReference>
<dbReference type="Pfam" id="PF00069">
    <property type="entry name" value="Pkinase"/>
    <property type="match status" value="1"/>
</dbReference>
<dbReference type="Gene3D" id="1.25.40.10">
    <property type="entry name" value="Tetratricopeptide repeat domain"/>
    <property type="match status" value="1"/>
</dbReference>
<dbReference type="GO" id="GO:0004674">
    <property type="term" value="F:protein serine/threonine kinase activity"/>
    <property type="evidence" value="ECO:0007669"/>
    <property type="project" value="UniProtKB-KW"/>
</dbReference>
<feature type="compositionally biased region" description="Low complexity" evidence="8">
    <location>
        <begin position="378"/>
        <end position="391"/>
    </location>
</feature>
<evidence type="ECO:0000256" key="3">
    <source>
        <dbReference type="ARBA" id="ARBA00022679"/>
    </source>
</evidence>
<dbReference type="PROSITE" id="PS00107">
    <property type="entry name" value="PROTEIN_KINASE_ATP"/>
    <property type="match status" value="1"/>
</dbReference>
<reference evidence="10 11" key="1">
    <citation type="submission" date="2007-07" db="EMBL/GenBank/DDBJ databases">
        <title>Complete sequence of chromosome of Xanthobacter autotrophicus Py2.</title>
        <authorList>
            <consortium name="US DOE Joint Genome Institute"/>
            <person name="Copeland A."/>
            <person name="Lucas S."/>
            <person name="Lapidus A."/>
            <person name="Barry K."/>
            <person name="Glavina del Rio T."/>
            <person name="Hammon N."/>
            <person name="Israni S."/>
            <person name="Dalin E."/>
            <person name="Tice H."/>
            <person name="Pitluck S."/>
            <person name="Sims D."/>
            <person name="Brettin T."/>
            <person name="Bruce D."/>
            <person name="Detter J.C."/>
            <person name="Han C."/>
            <person name="Tapia R."/>
            <person name="Brainard J."/>
            <person name="Schmutz J."/>
            <person name="Larimer F."/>
            <person name="Land M."/>
            <person name="Hauser L."/>
            <person name="Kyrpides N."/>
            <person name="Kim E."/>
            <person name="Ensigns S.A."/>
            <person name="Richardson P."/>
        </authorList>
    </citation>
    <scope>NUCLEOTIDE SEQUENCE [LARGE SCALE GENOMIC DNA]</scope>
    <source>
        <strain evidence="11">ATCC BAA-1158 / Py2</strain>
    </source>
</reference>
<evidence type="ECO:0000256" key="2">
    <source>
        <dbReference type="ARBA" id="ARBA00022527"/>
    </source>
</evidence>
<dbReference type="Gene3D" id="3.30.200.20">
    <property type="entry name" value="Phosphorylase Kinase, domain 1"/>
    <property type="match status" value="1"/>
</dbReference>
<evidence type="ECO:0000313" key="10">
    <source>
        <dbReference type="EMBL" id="ABS66246.1"/>
    </source>
</evidence>
<keyword evidence="6 7" id="KW-0067">ATP-binding</keyword>